<dbReference type="EMBL" id="JBHSFV010000011">
    <property type="protein sequence ID" value="MFC4635611.1"/>
    <property type="molecule type" value="Genomic_DNA"/>
</dbReference>
<feature type="chain" id="PRO_5045692069" evidence="1">
    <location>
        <begin position="19"/>
        <end position="152"/>
    </location>
</feature>
<feature type="signal peptide" evidence="1">
    <location>
        <begin position="1"/>
        <end position="18"/>
    </location>
</feature>
<dbReference type="RefSeq" id="WP_379981006.1">
    <property type="nucleotide sequence ID" value="NZ_JBHSFV010000011.1"/>
</dbReference>
<dbReference type="Proteomes" id="UP001596043">
    <property type="component" value="Unassembled WGS sequence"/>
</dbReference>
<name>A0ABV9I1V0_9FLAO</name>
<accession>A0ABV9I1V0</accession>
<protein>
    <submittedName>
        <fullName evidence="2">Sensor of ECF-type sigma factor</fullName>
    </submittedName>
</protein>
<reference evidence="3" key="1">
    <citation type="journal article" date="2019" name="Int. J. Syst. Evol. Microbiol.">
        <title>The Global Catalogue of Microorganisms (GCM) 10K type strain sequencing project: providing services to taxonomists for standard genome sequencing and annotation.</title>
        <authorList>
            <consortium name="The Broad Institute Genomics Platform"/>
            <consortium name="The Broad Institute Genome Sequencing Center for Infectious Disease"/>
            <person name="Wu L."/>
            <person name="Ma J."/>
        </authorList>
    </citation>
    <scope>NUCLEOTIDE SEQUENCE [LARGE SCALE GENOMIC DNA]</scope>
    <source>
        <strain evidence="3">YJ-61-S</strain>
    </source>
</reference>
<gene>
    <name evidence="2" type="ORF">ACFO3O_16995</name>
</gene>
<evidence type="ECO:0000256" key="1">
    <source>
        <dbReference type="SAM" id="SignalP"/>
    </source>
</evidence>
<proteinExistence type="predicted"/>
<organism evidence="2 3">
    <name type="scientific">Dokdonia ponticola</name>
    <dbReference type="NCBI Taxonomy" id="2041041"/>
    <lineage>
        <taxon>Bacteria</taxon>
        <taxon>Pseudomonadati</taxon>
        <taxon>Bacteroidota</taxon>
        <taxon>Flavobacteriia</taxon>
        <taxon>Flavobacteriales</taxon>
        <taxon>Flavobacteriaceae</taxon>
        <taxon>Dokdonia</taxon>
    </lineage>
</organism>
<comment type="caution">
    <text evidence="2">The sequence shown here is derived from an EMBL/GenBank/DDBJ whole genome shotgun (WGS) entry which is preliminary data.</text>
</comment>
<keyword evidence="3" id="KW-1185">Reference proteome</keyword>
<keyword evidence="1" id="KW-0732">Signal</keyword>
<evidence type="ECO:0000313" key="3">
    <source>
        <dbReference type="Proteomes" id="UP001596043"/>
    </source>
</evidence>
<evidence type="ECO:0000313" key="2">
    <source>
        <dbReference type="EMBL" id="MFC4635611.1"/>
    </source>
</evidence>
<sequence length="152" mass="17527">MKKIILILTLAISTIAIAQRPNREQLKSLKVAFITEQLDLSVKEAQQFWPVYNTYEDGMETLRRDERKLLGGLKNTFDQLSEKEGEIALNSLSKIAQDKLNMRTRLISQLKNVISSKKILKLLKTEEDFKRVLIDKIKARRGNMGRRINGGR</sequence>